<evidence type="ECO:0000313" key="3">
    <source>
        <dbReference type="Proteomes" id="UP000304928"/>
    </source>
</evidence>
<comment type="caution">
    <text evidence="2">The sequence shown here is derived from an EMBL/GenBank/DDBJ whole genome shotgun (WGS) entry which is preliminary data.</text>
</comment>
<evidence type="ECO:0000256" key="1">
    <source>
        <dbReference type="SAM" id="Phobius"/>
    </source>
</evidence>
<keyword evidence="1" id="KW-0812">Transmembrane</keyword>
<dbReference type="EMBL" id="QZAR01000020">
    <property type="protein sequence ID" value="THW93850.1"/>
    <property type="molecule type" value="Genomic_DNA"/>
</dbReference>
<sequence length="201" mass="22851">MPDSENFNPIIKRHQSKKALPTMMATLMNLVARDSYDESYSPTMAALLIALVVLLIIALLCIIALYFMRWRKRSLRADSLPFDEEKSSSARSSRHHRVTVRPHESIIVYQEKQSLINNSEAPPSANPVPEIRLHFPEEVDTSGKRQSGRVVVIRVGDHSIGLEPVSENLPPYQKSESDRFQSLDLERIGGLKEKDVEARYQ</sequence>
<reference evidence="2 3" key="1">
    <citation type="submission" date="2018-10" db="EMBL/GenBank/DDBJ databases">
        <title>Fifty Aureobasidium pullulans genomes reveal a recombining polyextremotolerant generalist.</title>
        <authorList>
            <person name="Gostincar C."/>
            <person name="Turk M."/>
            <person name="Zajc J."/>
            <person name="Gunde-Cimerman N."/>
        </authorList>
    </citation>
    <scope>NUCLEOTIDE SEQUENCE [LARGE SCALE GENOMIC DNA]</scope>
    <source>
        <strain evidence="2 3">EXF-10507</strain>
    </source>
</reference>
<dbReference type="AlphaFoldDB" id="A0A4S9BK71"/>
<name>A0A4S9BK71_AURPU</name>
<keyword evidence="1" id="KW-0472">Membrane</keyword>
<gene>
    <name evidence="2" type="ORF">D6D15_02119</name>
</gene>
<dbReference type="Proteomes" id="UP000304928">
    <property type="component" value="Unassembled WGS sequence"/>
</dbReference>
<organism evidence="2 3">
    <name type="scientific">Aureobasidium pullulans</name>
    <name type="common">Black yeast</name>
    <name type="synonym">Pullularia pullulans</name>
    <dbReference type="NCBI Taxonomy" id="5580"/>
    <lineage>
        <taxon>Eukaryota</taxon>
        <taxon>Fungi</taxon>
        <taxon>Dikarya</taxon>
        <taxon>Ascomycota</taxon>
        <taxon>Pezizomycotina</taxon>
        <taxon>Dothideomycetes</taxon>
        <taxon>Dothideomycetidae</taxon>
        <taxon>Dothideales</taxon>
        <taxon>Saccotheciaceae</taxon>
        <taxon>Aureobasidium</taxon>
    </lineage>
</organism>
<proteinExistence type="predicted"/>
<feature type="transmembrane region" description="Helical" evidence="1">
    <location>
        <begin position="44"/>
        <end position="67"/>
    </location>
</feature>
<evidence type="ECO:0000313" key="2">
    <source>
        <dbReference type="EMBL" id="THW93850.1"/>
    </source>
</evidence>
<keyword evidence="1" id="KW-1133">Transmembrane helix</keyword>
<accession>A0A4S9BK71</accession>
<protein>
    <submittedName>
        <fullName evidence="2">Uncharacterized protein</fullName>
    </submittedName>
</protein>